<evidence type="ECO:0000256" key="1">
    <source>
        <dbReference type="SAM" id="MobiDB-lite"/>
    </source>
</evidence>
<evidence type="ECO:0000313" key="2">
    <source>
        <dbReference type="EMBL" id="KII73197.1"/>
    </source>
</evidence>
<gene>
    <name evidence="2" type="ORF">RF11_07384</name>
</gene>
<dbReference type="EMBL" id="JWZT01000934">
    <property type="protein sequence ID" value="KII73197.1"/>
    <property type="molecule type" value="Genomic_DNA"/>
</dbReference>
<protein>
    <submittedName>
        <fullName evidence="2">Uncharacterized protein</fullName>
    </submittedName>
</protein>
<name>A0A0C2NGT5_THEKT</name>
<accession>A0A0C2NGT5</accession>
<sequence length="162" mass="18210">MFVLTGSSTLSHLIENVVIYTSTREIVEGNLRLFRDRFDFTGGGYTLNVPYIIISSLGVSDGSEITDGLRLPSMIFCINDEHSSGHHIYSLYHRSIDMGIFYSMIACHIYNVLNGLIEIMEAEGYGKRFFYSDDSESNSLRESSDSGYESELSISSLDRNDT</sequence>
<dbReference type="Proteomes" id="UP000031668">
    <property type="component" value="Unassembled WGS sequence"/>
</dbReference>
<dbReference type="AlphaFoldDB" id="A0A0C2NGT5"/>
<proteinExistence type="predicted"/>
<feature type="region of interest" description="Disordered" evidence="1">
    <location>
        <begin position="134"/>
        <end position="162"/>
    </location>
</feature>
<evidence type="ECO:0000313" key="3">
    <source>
        <dbReference type="Proteomes" id="UP000031668"/>
    </source>
</evidence>
<keyword evidence="3" id="KW-1185">Reference proteome</keyword>
<organism evidence="2 3">
    <name type="scientific">Thelohanellus kitauei</name>
    <name type="common">Myxosporean</name>
    <dbReference type="NCBI Taxonomy" id="669202"/>
    <lineage>
        <taxon>Eukaryota</taxon>
        <taxon>Metazoa</taxon>
        <taxon>Cnidaria</taxon>
        <taxon>Myxozoa</taxon>
        <taxon>Myxosporea</taxon>
        <taxon>Bivalvulida</taxon>
        <taxon>Platysporina</taxon>
        <taxon>Myxobolidae</taxon>
        <taxon>Thelohanellus</taxon>
    </lineage>
</organism>
<feature type="compositionally biased region" description="Polar residues" evidence="1">
    <location>
        <begin position="152"/>
        <end position="162"/>
    </location>
</feature>
<comment type="caution">
    <text evidence="2">The sequence shown here is derived from an EMBL/GenBank/DDBJ whole genome shotgun (WGS) entry which is preliminary data.</text>
</comment>
<reference evidence="2 3" key="1">
    <citation type="journal article" date="2014" name="Genome Biol. Evol.">
        <title>The genome of the myxosporean Thelohanellus kitauei shows adaptations to nutrient acquisition within its fish host.</title>
        <authorList>
            <person name="Yang Y."/>
            <person name="Xiong J."/>
            <person name="Zhou Z."/>
            <person name="Huo F."/>
            <person name="Miao W."/>
            <person name="Ran C."/>
            <person name="Liu Y."/>
            <person name="Zhang J."/>
            <person name="Feng J."/>
            <person name="Wang M."/>
            <person name="Wang M."/>
            <person name="Wang L."/>
            <person name="Yao B."/>
        </authorList>
    </citation>
    <scope>NUCLEOTIDE SEQUENCE [LARGE SCALE GENOMIC DNA]</scope>
    <source>
        <strain evidence="2">Wuqing</strain>
    </source>
</reference>